<organism evidence="1 2">
    <name type="scientific">Klebsiella phage phi1_175008</name>
    <dbReference type="NCBI Taxonomy" id="3127744"/>
    <lineage>
        <taxon>Viruses</taxon>
        <taxon>Duplodnaviria</taxon>
        <taxon>Heunggongvirae</taxon>
        <taxon>Uroviricota</taxon>
        <taxon>Caudoviricetes</taxon>
        <taxon>Stephanstirmvirinae</taxon>
    </lineage>
</organism>
<name>A0ACD5FS14_9CAUD</name>
<gene>
    <name evidence="1" type="ORF">MVUOKPPV_CDS0141</name>
</gene>
<evidence type="ECO:0000313" key="2">
    <source>
        <dbReference type="Proteomes" id="UP001365931"/>
    </source>
</evidence>
<evidence type="ECO:0000313" key="1">
    <source>
        <dbReference type="EMBL" id="XKX17538.1"/>
    </source>
</evidence>
<dbReference type="EMBL" id="PQ360875">
    <property type="protein sequence ID" value="XKX17538.1"/>
    <property type="molecule type" value="Genomic_DNA"/>
</dbReference>
<protein>
    <submittedName>
        <fullName evidence="1">Uncharacterized protein</fullName>
    </submittedName>
</protein>
<reference evidence="1" key="1">
    <citation type="submission" date="2024-09" db="EMBL/GenBank/DDBJ databases">
        <title>The complete genome of Klebsiella pneumoniae phage phi1_175008.</title>
        <authorList>
            <person name="Li J."/>
            <person name="Feng Y."/>
            <person name="Zong Z."/>
        </authorList>
    </citation>
    <scope>NUCLEOTIDE SEQUENCE</scope>
</reference>
<sequence>MLHCFLAKFCIYSEGIYHNVFPVKLSSQKPEPDSNRQLFISSE</sequence>
<dbReference type="Proteomes" id="UP001365931">
    <property type="component" value="Segment"/>
</dbReference>
<proteinExistence type="predicted"/>
<accession>A0ACD5FS14</accession>